<dbReference type="OrthoDB" id="2735536at2759"/>
<dbReference type="STRING" id="984487.A0A1E4SLZ5"/>
<keyword evidence="2" id="KW-0689">Ribosomal protein</keyword>
<proteinExistence type="predicted"/>
<dbReference type="GO" id="GO:0003735">
    <property type="term" value="F:structural constituent of ribosome"/>
    <property type="evidence" value="ECO:0007669"/>
    <property type="project" value="TreeGrafter"/>
</dbReference>
<reference evidence="3" key="1">
    <citation type="submission" date="2016-05" db="EMBL/GenBank/DDBJ databases">
        <title>Comparative genomics of biotechnologically important yeasts.</title>
        <authorList>
            <consortium name="DOE Joint Genome Institute"/>
            <person name="Riley R."/>
            <person name="Haridas S."/>
            <person name="Wolfe K.H."/>
            <person name="Lopes M.R."/>
            <person name="Hittinger C.T."/>
            <person name="Goker M."/>
            <person name="Salamov A."/>
            <person name="Wisecaver J."/>
            <person name="Long T.M."/>
            <person name="Aerts A.L."/>
            <person name="Barry K."/>
            <person name="Choi C."/>
            <person name="Clum A."/>
            <person name="Coughlan A.Y."/>
            <person name="Deshpande S."/>
            <person name="Douglass A.P."/>
            <person name="Hanson S.J."/>
            <person name="Klenk H.-P."/>
            <person name="Labutti K."/>
            <person name="Lapidus A."/>
            <person name="Lindquist E."/>
            <person name="Lipzen A."/>
            <person name="Meier-Kolthoff J.P."/>
            <person name="Ohm R.A."/>
            <person name="Otillar R.P."/>
            <person name="Pangilinan J."/>
            <person name="Peng Y."/>
            <person name="Rokas A."/>
            <person name="Rosa C.A."/>
            <person name="Scheuner C."/>
            <person name="Sibirny A.A."/>
            <person name="Slot J.C."/>
            <person name="Stielow J.B."/>
            <person name="Sun H."/>
            <person name="Kurtzman C.P."/>
            <person name="Blackwell M."/>
            <person name="Grigoriev I.V."/>
            <person name="Jeffries T.W."/>
        </authorList>
    </citation>
    <scope>NUCLEOTIDE SEQUENCE [LARGE SCALE GENOMIC DNA]</scope>
    <source>
        <strain evidence="3">NRRL Y-17324</strain>
    </source>
</reference>
<dbReference type="Proteomes" id="UP000094285">
    <property type="component" value="Unassembled WGS sequence"/>
</dbReference>
<evidence type="ECO:0000256" key="1">
    <source>
        <dbReference type="SAM" id="MobiDB-lite"/>
    </source>
</evidence>
<accession>A0A1E4SLZ5</accession>
<dbReference type="RefSeq" id="XP_020065630.1">
    <property type="nucleotide sequence ID" value="XM_020209524.1"/>
</dbReference>
<dbReference type="EMBL" id="KV453910">
    <property type="protein sequence ID" value="ODV80508.1"/>
    <property type="molecule type" value="Genomic_DNA"/>
</dbReference>
<dbReference type="GO" id="GO:0005763">
    <property type="term" value="C:mitochondrial small ribosomal subunit"/>
    <property type="evidence" value="ECO:0007669"/>
    <property type="project" value="TreeGrafter"/>
</dbReference>
<keyword evidence="2" id="KW-0687">Ribonucleoprotein</keyword>
<feature type="compositionally biased region" description="Polar residues" evidence="1">
    <location>
        <begin position="329"/>
        <end position="339"/>
    </location>
</feature>
<organism evidence="2 3">
    <name type="scientific">Suhomyces tanzawaensis NRRL Y-17324</name>
    <dbReference type="NCBI Taxonomy" id="984487"/>
    <lineage>
        <taxon>Eukaryota</taxon>
        <taxon>Fungi</taxon>
        <taxon>Dikarya</taxon>
        <taxon>Ascomycota</taxon>
        <taxon>Saccharomycotina</taxon>
        <taxon>Pichiomycetes</taxon>
        <taxon>Debaryomycetaceae</taxon>
        <taxon>Suhomyces</taxon>
    </lineage>
</organism>
<protein>
    <submittedName>
        <fullName evidence="2">Mitochondrial ribosomal protein L51</fullName>
    </submittedName>
</protein>
<keyword evidence="3" id="KW-1185">Reference proteome</keyword>
<feature type="region of interest" description="Disordered" evidence="1">
    <location>
        <begin position="321"/>
        <end position="343"/>
    </location>
</feature>
<dbReference type="Pfam" id="PF11709">
    <property type="entry name" value="Mit_ribos_Mrp51"/>
    <property type="match status" value="1"/>
</dbReference>
<evidence type="ECO:0000313" key="3">
    <source>
        <dbReference type="Proteomes" id="UP000094285"/>
    </source>
</evidence>
<dbReference type="PANTHER" id="PTHR28058:SF1">
    <property type="entry name" value="SMALL RIBOSOMAL SUBUNIT PROTEIN BS1M"/>
    <property type="match status" value="1"/>
</dbReference>
<dbReference type="GeneID" id="30983660"/>
<evidence type="ECO:0000313" key="2">
    <source>
        <dbReference type="EMBL" id="ODV80508.1"/>
    </source>
</evidence>
<dbReference type="AlphaFoldDB" id="A0A1E4SLZ5"/>
<gene>
    <name evidence="2" type="ORF">CANTADRAFT_47914</name>
</gene>
<dbReference type="PANTHER" id="PTHR28058">
    <property type="entry name" value="37S RIBOSOMAL PROTEIN MRP51, MITOCHONDRIAL"/>
    <property type="match status" value="1"/>
</dbReference>
<dbReference type="InterPro" id="IPR016712">
    <property type="entry name" value="Rbsml_bS1m-like"/>
</dbReference>
<dbReference type="GO" id="GO:0070124">
    <property type="term" value="P:mitochondrial translational initiation"/>
    <property type="evidence" value="ECO:0007669"/>
    <property type="project" value="TreeGrafter"/>
</dbReference>
<dbReference type="PIRSF" id="PIRSF018156">
    <property type="entry name" value="MRPL51_fungal"/>
    <property type="match status" value="1"/>
</dbReference>
<name>A0A1E4SLZ5_9ASCO</name>
<sequence length="358" mass="39578">MNSQELFNLVKNSKLAQVATPLLKNIRGKSAVPTHQIIYTPKSSAIRSNFGIKTTLPKQIGNSHIAFNDIDNYKNMPDVEKFSGKLHNRLKFQETGLVLRNHYSESNPLFPSKQNQSNSKLNDDSITNSLNLHGKVSPSNVRAILKENKGIYREFRQWLSKNQPQALLSPMSQSTTLELLKKFLASSENVTRKGLKLQDLIKADGKVGSTAISTHIQGTGGFSYNQKGRLTNTPNGVKYGVVAPGRLVGTKEAAIGGFVAGVNERTTLLQHNFARNSPGKHSRQFIVPFKVTEAEISEQGSIKLYADGVKAGKWMQSSNNESIDRSRYEASNPNFGSASERNKAEGENLQRLLNLIIQ</sequence>